<accession>A0ABR3J3I9</accession>
<organism evidence="3 4">
    <name type="scientific">Hohenbuehelia grisea</name>
    <dbReference type="NCBI Taxonomy" id="104357"/>
    <lineage>
        <taxon>Eukaryota</taxon>
        <taxon>Fungi</taxon>
        <taxon>Dikarya</taxon>
        <taxon>Basidiomycota</taxon>
        <taxon>Agaricomycotina</taxon>
        <taxon>Agaricomycetes</taxon>
        <taxon>Agaricomycetidae</taxon>
        <taxon>Agaricales</taxon>
        <taxon>Pleurotineae</taxon>
        <taxon>Pleurotaceae</taxon>
        <taxon>Hohenbuehelia</taxon>
    </lineage>
</organism>
<feature type="compositionally biased region" description="Basic and acidic residues" evidence="1">
    <location>
        <begin position="260"/>
        <end position="270"/>
    </location>
</feature>
<dbReference type="PANTHER" id="PTHR31735:SF1">
    <property type="entry name" value="VACUOLAR MEMBRANE PROTEIN YPL162C"/>
    <property type="match status" value="1"/>
</dbReference>
<evidence type="ECO:0000313" key="3">
    <source>
        <dbReference type="EMBL" id="KAL0950209.1"/>
    </source>
</evidence>
<feature type="transmembrane region" description="Helical" evidence="2">
    <location>
        <begin position="33"/>
        <end position="55"/>
    </location>
</feature>
<dbReference type="Proteomes" id="UP001556367">
    <property type="component" value="Unassembled WGS sequence"/>
</dbReference>
<feature type="transmembrane region" description="Helical" evidence="2">
    <location>
        <begin position="106"/>
        <end position="132"/>
    </location>
</feature>
<feature type="transmembrane region" description="Helical" evidence="2">
    <location>
        <begin position="204"/>
        <end position="223"/>
    </location>
</feature>
<evidence type="ECO:0000256" key="1">
    <source>
        <dbReference type="SAM" id="MobiDB-lite"/>
    </source>
</evidence>
<keyword evidence="2" id="KW-1133">Transmembrane helix</keyword>
<name>A0ABR3J3I9_9AGAR</name>
<keyword evidence="4" id="KW-1185">Reference proteome</keyword>
<dbReference type="InterPro" id="IPR022127">
    <property type="entry name" value="STIMATE/YPL162C"/>
</dbReference>
<feature type="compositionally biased region" description="Polar residues" evidence="1">
    <location>
        <begin position="357"/>
        <end position="367"/>
    </location>
</feature>
<proteinExistence type="predicted"/>
<keyword evidence="2" id="KW-0472">Membrane</keyword>
<keyword evidence="2" id="KW-0812">Transmembrane</keyword>
<feature type="compositionally biased region" description="Low complexity" evidence="1">
    <location>
        <begin position="319"/>
        <end position="345"/>
    </location>
</feature>
<feature type="compositionally biased region" description="Basic and acidic residues" evidence="1">
    <location>
        <begin position="234"/>
        <end position="253"/>
    </location>
</feature>
<evidence type="ECO:0000313" key="4">
    <source>
        <dbReference type="Proteomes" id="UP001556367"/>
    </source>
</evidence>
<comment type="caution">
    <text evidence="3">The sequence shown here is derived from an EMBL/GenBank/DDBJ whole genome shotgun (WGS) entry which is preliminary data.</text>
</comment>
<dbReference type="Pfam" id="PF12400">
    <property type="entry name" value="STIMATE"/>
    <property type="match status" value="1"/>
</dbReference>
<feature type="transmembrane region" description="Helical" evidence="2">
    <location>
        <begin position="161"/>
        <end position="184"/>
    </location>
</feature>
<reference evidence="4" key="1">
    <citation type="submission" date="2024-06" db="EMBL/GenBank/DDBJ databases">
        <title>Multi-omics analyses provide insights into the biosynthesis of the anticancer antibiotic pleurotin in Hohenbuehelia grisea.</title>
        <authorList>
            <person name="Weaver J.A."/>
            <person name="Alberti F."/>
        </authorList>
    </citation>
    <scope>NUCLEOTIDE SEQUENCE [LARGE SCALE GENOMIC DNA]</scope>
    <source>
        <strain evidence="4">T-177</strain>
    </source>
</reference>
<feature type="region of interest" description="Disordered" evidence="1">
    <location>
        <begin position="234"/>
        <end position="409"/>
    </location>
</feature>
<protein>
    <recommendedName>
        <fullName evidence="5">Vacuolar membrane protein</fullName>
    </recommendedName>
</protein>
<feature type="compositionally biased region" description="Polar residues" evidence="1">
    <location>
        <begin position="285"/>
        <end position="307"/>
    </location>
</feature>
<evidence type="ECO:0000256" key="2">
    <source>
        <dbReference type="SAM" id="Phobius"/>
    </source>
</evidence>
<dbReference type="EMBL" id="JASNQZ010000012">
    <property type="protein sequence ID" value="KAL0950209.1"/>
    <property type="molecule type" value="Genomic_DNA"/>
</dbReference>
<evidence type="ECO:0008006" key="5">
    <source>
        <dbReference type="Google" id="ProtNLM"/>
    </source>
</evidence>
<gene>
    <name evidence="3" type="ORF">HGRIS_010201</name>
</gene>
<sequence length="448" mass="49484">MNRAAAAQGLAFAGDDRDPLGKYPDVDRHSCRLLGPTALVVQGLMGVLVILSLVYKRHRESPKRPWRIWLFDVSKQVVGQMFVHGVNVLVSDLISHHTSANACVSYFLNILIDTTLGVGLIYLSLHLMTYFLTEKIHLKGFESGKYGNPPSFIYWLKQAGIYLLALTFMKFTVLGIFLLFPSIFKLGEWLLSWTWTGEGDALQVIFTMGLFPIIMNVLQFWLIDSIVKASAASERQETEHTDHLDREPLFRASEDEDDEGSVRDDIENQHRARSHSPPRSHSQDKVSTNSMNPYENKPGSGSQTPSQGVEMHAYPPPLTTSTTLNTLSPSSSSSSIASSSSPILKPSKRRRAAPTPLSISSGRQPAMNSPAKGAALPRQQKTRPLRPSTIANPNVQAASDAGPNVWADAWHDNDDWANLVGEDEWTGRRMEQVKDSLSGPRTPGITVG</sequence>
<dbReference type="PANTHER" id="PTHR31735">
    <property type="entry name" value="VACUOLAR MEMBRANE PROTEIN YPL162C"/>
    <property type="match status" value="1"/>
</dbReference>